<evidence type="ECO:0000313" key="2">
    <source>
        <dbReference type="Proteomes" id="UP000039217"/>
    </source>
</evidence>
<sequence length="69" mass="6876">MLPLPTLLLPMLPMPKKFPTPMFSTPRAGIASAAGTPTAPAGAAVTTGGKTLSSCCHGVNCEATVEAPP</sequence>
<accession>A0A655FRW6</accession>
<dbReference type="AlphaFoldDB" id="A0A655FRW6"/>
<reference evidence="1 2" key="1">
    <citation type="submission" date="2015-03" db="EMBL/GenBank/DDBJ databases">
        <authorList>
            <consortium name="Pathogen Informatics"/>
        </authorList>
    </citation>
    <scope>NUCLEOTIDE SEQUENCE [LARGE SCALE GENOMIC DNA]</scope>
    <source>
        <strain evidence="1 2">D00501624</strain>
    </source>
</reference>
<name>A0A655FRW6_MYCTX</name>
<dbReference type="Proteomes" id="UP000039217">
    <property type="component" value="Unassembled WGS sequence"/>
</dbReference>
<protein>
    <submittedName>
        <fullName evidence="1">Uncharacterized protein</fullName>
    </submittedName>
</protein>
<dbReference type="EMBL" id="CQQC01001291">
    <property type="protein sequence ID" value="CNV81818.1"/>
    <property type="molecule type" value="Genomic_DNA"/>
</dbReference>
<proteinExistence type="predicted"/>
<evidence type="ECO:0000313" key="1">
    <source>
        <dbReference type="EMBL" id="CNV81818.1"/>
    </source>
</evidence>
<gene>
    <name evidence="1" type="ORF">ERS007661_03126</name>
</gene>
<organism evidence="1 2">
    <name type="scientific">Mycobacterium tuberculosis</name>
    <dbReference type="NCBI Taxonomy" id="1773"/>
    <lineage>
        <taxon>Bacteria</taxon>
        <taxon>Bacillati</taxon>
        <taxon>Actinomycetota</taxon>
        <taxon>Actinomycetes</taxon>
        <taxon>Mycobacteriales</taxon>
        <taxon>Mycobacteriaceae</taxon>
        <taxon>Mycobacterium</taxon>
        <taxon>Mycobacterium tuberculosis complex</taxon>
    </lineage>
</organism>